<evidence type="ECO:0000313" key="2">
    <source>
        <dbReference type="EMBL" id="PIK40543.1"/>
    </source>
</evidence>
<organism evidence="2 3">
    <name type="scientific">Stichopus japonicus</name>
    <name type="common">Sea cucumber</name>
    <dbReference type="NCBI Taxonomy" id="307972"/>
    <lineage>
        <taxon>Eukaryota</taxon>
        <taxon>Metazoa</taxon>
        <taxon>Echinodermata</taxon>
        <taxon>Eleutherozoa</taxon>
        <taxon>Echinozoa</taxon>
        <taxon>Holothuroidea</taxon>
        <taxon>Aspidochirotacea</taxon>
        <taxon>Aspidochirotida</taxon>
        <taxon>Stichopodidae</taxon>
        <taxon>Apostichopus</taxon>
    </lineage>
</organism>
<reference evidence="2 3" key="1">
    <citation type="journal article" date="2017" name="PLoS Biol.">
        <title>The sea cucumber genome provides insights into morphological evolution and visceral regeneration.</title>
        <authorList>
            <person name="Zhang X."/>
            <person name="Sun L."/>
            <person name="Yuan J."/>
            <person name="Sun Y."/>
            <person name="Gao Y."/>
            <person name="Zhang L."/>
            <person name="Li S."/>
            <person name="Dai H."/>
            <person name="Hamel J.F."/>
            <person name="Liu C."/>
            <person name="Yu Y."/>
            <person name="Liu S."/>
            <person name="Lin W."/>
            <person name="Guo K."/>
            <person name="Jin S."/>
            <person name="Xu P."/>
            <person name="Storey K.B."/>
            <person name="Huan P."/>
            <person name="Zhang T."/>
            <person name="Zhou Y."/>
            <person name="Zhang J."/>
            <person name="Lin C."/>
            <person name="Li X."/>
            <person name="Xing L."/>
            <person name="Huo D."/>
            <person name="Sun M."/>
            <person name="Wang L."/>
            <person name="Mercier A."/>
            <person name="Li F."/>
            <person name="Yang H."/>
            <person name="Xiang J."/>
        </authorList>
    </citation>
    <scope>NUCLEOTIDE SEQUENCE [LARGE SCALE GENOMIC DNA]</scope>
    <source>
        <strain evidence="2">Shaxun</strain>
        <tissue evidence="2">Muscle</tissue>
    </source>
</reference>
<evidence type="ECO:0000313" key="3">
    <source>
        <dbReference type="Proteomes" id="UP000230750"/>
    </source>
</evidence>
<keyword evidence="3" id="KW-1185">Reference proteome</keyword>
<comment type="caution">
    <text evidence="2">The sequence shown here is derived from an EMBL/GenBank/DDBJ whole genome shotgun (WGS) entry which is preliminary data.</text>
</comment>
<sequence>MQARRAVSYKRYLEDDSIPVPDRSKRRYQNVNGAGETIEHINGTSTVVPPLAQEGCNPCRGVRNNTDSVGILSEDSLLEGDQLCDRQPQGPEENNHEFNPVDSADTNGDEVENTHRTGEAANSGSLNPDPPDGLNDDNVGHNPQNGDNKDGNCDFEKFEKPLYEGSKITVCQGLLLLTQPACPVGAQLVSLG</sequence>
<dbReference type="Proteomes" id="UP000230750">
    <property type="component" value="Unassembled WGS sequence"/>
</dbReference>
<name>A0A2G8JXS9_STIJA</name>
<dbReference type="EMBL" id="MRZV01001110">
    <property type="protein sequence ID" value="PIK40543.1"/>
    <property type="molecule type" value="Genomic_DNA"/>
</dbReference>
<gene>
    <name evidence="2" type="ORF">BSL78_22607</name>
</gene>
<proteinExistence type="predicted"/>
<accession>A0A2G8JXS9</accession>
<protein>
    <submittedName>
        <fullName evidence="2">Uncharacterized protein</fullName>
    </submittedName>
</protein>
<dbReference type="AlphaFoldDB" id="A0A2G8JXS9"/>
<feature type="region of interest" description="Disordered" evidence="1">
    <location>
        <begin position="82"/>
        <end position="152"/>
    </location>
</feature>
<evidence type="ECO:0000256" key="1">
    <source>
        <dbReference type="SAM" id="MobiDB-lite"/>
    </source>
</evidence>